<dbReference type="EMBL" id="AAMEOD010000047">
    <property type="protein sequence ID" value="EDG5345394.1"/>
    <property type="molecule type" value="Genomic_DNA"/>
</dbReference>
<dbReference type="GO" id="GO:0032259">
    <property type="term" value="P:methylation"/>
    <property type="evidence" value="ECO:0007669"/>
    <property type="project" value="UniProtKB-KW"/>
</dbReference>
<keyword evidence="1" id="KW-0808">Transferase</keyword>
<dbReference type="GO" id="GO:0008168">
    <property type="term" value="F:methyltransferase activity"/>
    <property type="evidence" value="ECO:0007669"/>
    <property type="project" value="UniProtKB-KW"/>
</dbReference>
<protein>
    <submittedName>
        <fullName evidence="1">Class I SAM-dependent methyltransferase</fullName>
    </submittedName>
</protein>
<reference evidence="1" key="1">
    <citation type="submission" date="2018-07" db="EMBL/GenBank/DDBJ databases">
        <authorList>
            <consortium name="PulseNet: The National Subtyping Network for Foodborne Disease Surveillance"/>
            <person name="Tarr C.L."/>
            <person name="Trees E."/>
            <person name="Katz L.S."/>
            <person name="Carleton-Romer H.A."/>
            <person name="Stroika S."/>
            <person name="Kucerova Z."/>
            <person name="Roache K.F."/>
            <person name="Sabol A.L."/>
            <person name="Besser J."/>
            <person name="Gerner-Smidt P."/>
        </authorList>
    </citation>
    <scope>NUCLEOTIDE SEQUENCE</scope>
    <source>
        <strain evidence="1">PNUSAS011063</strain>
    </source>
</reference>
<dbReference type="AlphaFoldDB" id="A0A630Z5I2"/>
<keyword evidence="1" id="KW-0489">Methyltransferase</keyword>
<evidence type="ECO:0000313" key="1">
    <source>
        <dbReference type="EMBL" id="EDG5345394.1"/>
    </source>
</evidence>
<accession>A0A630Z5I2</accession>
<sequence length="255" mass="30429">TSSHSLYKNMFKISNYNDLTKSVNDLFHFDSNGNGGDIIVDSGLFPILWTIASIDKKYNNKDKNYYQDIYCDDDFNDYAQSFLSQMSANGNAHDLIKNISNMHFLLNEGRTENNFYSDSLRNLNKINWYQKVYPFCDLFLFHQIKEVLFRQLSVPYHVNMEKTLRWKYKAKDTNMYMDMLVLDECRYLYDWMPSLDMFYSGMMDIERQFSFRFILDAVAKHRMVYNNEFFYGTASVSKFETDYVEKVLSVRKNII</sequence>
<comment type="caution">
    <text evidence="1">The sequence shown here is derived from an EMBL/GenBank/DDBJ whole genome shotgun (WGS) entry which is preliminary data.</text>
</comment>
<gene>
    <name evidence="1" type="ORF">B7J34_23330</name>
</gene>
<feature type="non-terminal residue" evidence="1">
    <location>
        <position position="1"/>
    </location>
</feature>
<organism evidence="1">
    <name type="scientific">Salmonella enteritidis</name>
    <dbReference type="NCBI Taxonomy" id="149539"/>
    <lineage>
        <taxon>Bacteria</taxon>
        <taxon>Pseudomonadati</taxon>
        <taxon>Pseudomonadota</taxon>
        <taxon>Gammaproteobacteria</taxon>
        <taxon>Enterobacterales</taxon>
        <taxon>Enterobacteriaceae</taxon>
        <taxon>Salmonella</taxon>
    </lineage>
</organism>
<name>A0A630Z5I2_SALEN</name>
<proteinExistence type="predicted"/>